<feature type="non-terminal residue" evidence="8">
    <location>
        <position position="1"/>
    </location>
</feature>
<evidence type="ECO:0000256" key="4">
    <source>
        <dbReference type="ARBA" id="ARBA00022989"/>
    </source>
</evidence>
<name>A0A6J4UHR5_9ACTN</name>
<dbReference type="InterPro" id="IPR004869">
    <property type="entry name" value="MMPL_dom"/>
</dbReference>
<keyword evidence="3 6" id="KW-0812">Transmembrane</keyword>
<keyword evidence="4 6" id="KW-1133">Transmembrane helix</keyword>
<reference evidence="8" key="1">
    <citation type="submission" date="2020-02" db="EMBL/GenBank/DDBJ databases">
        <authorList>
            <person name="Meier V. D."/>
        </authorList>
    </citation>
    <scope>NUCLEOTIDE SEQUENCE</scope>
    <source>
        <strain evidence="8">AVDCRST_MAG79</strain>
    </source>
</reference>
<evidence type="ECO:0000256" key="6">
    <source>
        <dbReference type="SAM" id="Phobius"/>
    </source>
</evidence>
<evidence type="ECO:0000313" key="8">
    <source>
        <dbReference type="EMBL" id="CAA9551165.1"/>
    </source>
</evidence>
<comment type="subcellular location">
    <subcellularLocation>
        <location evidence="1">Cell membrane</location>
        <topology evidence="1">Multi-pass membrane protein</topology>
    </subcellularLocation>
</comment>
<feature type="domain" description="Membrane transport protein MMPL" evidence="7">
    <location>
        <begin position="3"/>
        <end position="76"/>
    </location>
</feature>
<gene>
    <name evidence="8" type="ORF">AVDCRST_MAG79-2712</name>
</gene>
<feature type="transmembrane region" description="Helical" evidence="6">
    <location>
        <begin position="16"/>
        <end position="34"/>
    </location>
</feature>
<dbReference type="EMBL" id="CADCWC010000420">
    <property type="protein sequence ID" value="CAA9551165.1"/>
    <property type="molecule type" value="Genomic_DNA"/>
</dbReference>
<dbReference type="InterPro" id="IPR050545">
    <property type="entry name" value="Mycobact_MmpL"/>
</dbReference>
<evidence type="ECO:0000256" key="5">
    <source>
        <dbReference type="ARBA" id="ARBA00023136"/>
    </source>
</evidence>
<dbReference type="GO" id="GO:0005886">
    <property type="term" value="C:plasma membrane"/>
    <property type="evidence" value="ECO:0007669"/>
    <property type="project" value="UniProtKB-SubCell"/>
</dbReference>
<organism evidence="8">
    <name type="scientific">uncultured Thermoleophilia bacterium</name>
    <dbReference type="NCBI Taxonomy" id="1497501"/>
    <lineage>
        <taxon>Bacteria</taxon>
        <taxon>Bacillati</taxon>
        <taxon>Actinomycetota</taxon>
        <taxon>Thermoleophilia</taxon>
        <taxon>environmental samples</taxon>
    </lineage>
</organism>
<dbReference type="Gene3D" id="1.20.1640.10">
    <property type="entry name" value="Multidrug efflux transporter AcrB transmembrane domain"/>
    <property type="match status" value="1"/>
</dbReference>
<dbReference type="AlphaFoldDB" id="A0A6J4UHR5"/>
<accession>A0A6J4UHR5</accession>
<keyword evidence="2" id="KW-1003">Cell membrane</keyword>
<evidence type="ECO:0000259" key="7">
    <source>
        <dbReference type="Pfam" id="PF03176"/>
    </source>
</evidence>
<sequence length="97" mass="10492">RYARAVTTGLAKTGKIITSAALIMVLAFGGLATSRSIEMQQLGFGLAMAVLLDVTLIRTLVVPSLMALMGRWNWWMPDVLRPLAGRGLQHELADEPA</sequence>
<feature type="transmembrane region" description="Helical" evidence="6">
    <location>
        <begin position="46"/>
        <end position="69"/>
    </location>
</feature>
<dbReference type="PANTHER" id="PTHR33406:SF13">
    <property type="entry name" value="MEMBRANE PROTEIN YDFJ"/>
    <property type="match status" value="1"/>
</dbReference>
<evidence type="ECO:0000256" key="3">
    <source>
        <dbReference type="ARBA" id="ARBA00022692"/>
    </source>
</evidence>
<dbReference type="PANTHER" id="PTHR33406">
    <property type="entry name" value="MEMBRANE PROTEIN MJ1562-RELATED"/>
    <property type="match status" value="1"/>
</dbReference>
<keyword evidence="5 6" id="KW-0472">Membrane</keyword>
<dbReference type="Pfam" id="PF03176">
    <property type="entry name" value="MMPL"/>
    <property type="match status" value="1"/>
</dbReference>
<dbReference type="SUPFAM" id="SSF82866">
    <property type="entry name" value="Multidrug efflux transporter AcrB transmembrane domain"/>
    <property type="match status" value="1"/>
</dbReference>
<proteinExistence type="predicted"/>
<evidence type="ECO:0000256" key="2">
    <source>
        <dbReference type="ARBA" id="ARBA00022475"/>
    </source>
</evidence>
<protein>
    <recommendedName>
        <fullName evidence="7">Membrane transport protein MMPL domain-containing protein</fullName>
    </recommendedName>
</protein>
<evidence type="ECO:0000256" key="1">
    <source>
        <dbReference type="ARBA" id="ARBA00004651"/>
    </source>
</evidence>